<gene>
    <name evidence="3" type="ORF">BPAE_0075g00280</name>
</gene>
<dbReference type="AlphaFoldDB" id="A0A4Z1FTV6"/>
<name>A0A4Z1FTV6_9HELO</name>
<evidence type="ECO:0000256" key="1">
    <source>
        <dbReference type="ARBA" id="ARBA00022737"/>
    </source>
</evidence>
<keyword evidence="4" id="KW-1185">Reference proteome</keyword>
<evidence type="ECO:0000259" key="2">
    <source>
        <dbReference type="Pfam" id="PF24883"/>
    </source>
</evidence>
<proteinExistence type="predicted"/>
<feature type="domain" description="Nephrocystin 3-like N-terminal" evidence="2">
    <location>
        <begin position="3"/>
        <end position="96"/>
    </location>
</feature>
<dbReference type="Pfam" id="PF24883">
    <property type="entry name" value="NPHP3_N"/>
    <property type="match status" value="1"/>
</dbReference>
<evidence type="ECO:0000313" key="4">
    <source>
        <dbReference type="Proteomes" id="UP000297910"/>
    </source>
</evidence>
<dbReference type="PANTHER" id="PTHR10039">
    <property type="entry name" value="AMELOGENIN"/>
    <property type="match status" value="1"/>
</dbReference>
<accession>A0A4Z1FTV6</accession>
<reference evidence="3 4" key="1">
    <citation type="submission" date="2017-12" db="EMBL/GenBank/DDBJ databases">
        <title>Comparative genomics of Botrytis spp.</title>
        <authorList>
            <person name="Valero-Jimenez C.A."/>
            <person name="Tapia P."/>
            <person name="Veloso J."/>
            <person name="Silva-Moreno E."/>
            <person name="Staats M."/>
            <person name="Valdes J.H."/>
            <person name="Van Kan J.A.L."/>
        </authorList>
    </citation>
    <scope>NUCLEOTIDE SEQUENCE [LARGE SCALE GENOMIC DNA]</scope>
    <source>
        <strain evidence="3 4">Bp0003</strain>
    </source>
</reference>
<comment type="caution">
    <text evidence="3">The sequence shown here is derived from an EMBL/GenBank/DDBJ whole genome shotgun (WGS) entry which is preliminary data.</text>
</comment>
<dbReference type="EMBL" id="PQXI01000075">
    <property type="protein sequence ID" value="TGO25673.1"/>
    <property type="molecule type" value="Genomic_DNA"/>
</dbReference>
<organism evidence="3 4">
    <name type="scientific">Botrytis paeoniae</name>
    <dbReference type="NCBI Taxonomy" id="278948"/>
    <lineage>
        <taxon>Eukaryota</taxon>
        <taxon>Fungi</taxon>
        <taxon>Dikarya</taxon>
        <taxon>Ascomycota</taxon>
        <taxon>Pezizomycotina</taxon>
        <taxon>Leotiomycetes</taxon>
        <taxon>Helotiales</taxon>
        <taxon>Sclerotiniaceae</taxon>
        <taxon>Botrytis</taxon>
    </lineage>
</organism>
<dbReference type="Proteomes" id="UP000297910">
    <property type="component" value="Unassembled WGS sequence"/>
</dbReference>
<sequence length="155" mass="17732">MGSLVKQLVLADRRGFAELEACWVNHCPNEDIGISNSISAKHRCELFRDILRYFDNIYFVVDALDKCGDGRLNIMCLLTGLNVTKNGNIKTILASRPEPDIERYLADFMKLSIAAHRNDLELYVHSKIECRLRENPIFTWNQELSLGNMPTRSAM</sequence>
<keyword evidence="1" id="KW-0677">Repeat</keyword>
<protein>
    <recommendedName>
        <fullName evidence="2">Nephrocystin 3-like N-terminal domain-containing protein</fullName>
    </recommendedName>
</protein>
<evidence type="ECO:0000313" key="3">
    <source>
        <dbReference type="EMBL" id="TGO25673.1"/>
    </source>
</evidence>
<dbReference type="PANTHER" id="PTHR10039:SF15">
    <property type="entry name" value="NACHT DOMAIN-CONTAINING PROTEIN"/>
    <property type="match status" value="1"/>
</dbReference>
<dbReference type="InterPro" id="IPR056884">
    <property type="entry name" value="NPHP3-like_N"/>
</dbReference>